<dbReference type="RefSeq" id="WP_146690085.1">
    <property type="nucleotide sequence ID" value="NZ_LT629750.1"/>
</dbReference>
<dbReference type="Proteomes" id="UP000243904">
    <property type="component" value="Chromosome I"/>
</dbReference>
<organism evidence="1 2">
    <name type="scientific">Bradyrhizobium canariense</name>
    <dbReference type="NCBI Taxonomy" id="255045"/>
    <lineage>
        <taxon>Bacteria</taxon>
        <taxon>Pseudomonadati</taxon>
        <taxon>Pseudomonadota</taxon>
        <taxon>Alphaproteobacteria</taxon>
        <taxon>Hyphomicrobiales</taxon>
        <taxon>Nitrobacteraceae</taxon>
        <taxon>Bradyrhizobium</taxon>
    </lineage>
</organism>
<accession>A0A1H2ANU3</accession>
<evidence type="ECO:0000313" key="1">
    <source>
        <dbReference type="EMBL" id="SDT47442.1"/>
    </source>
</evidence>
<keyword evidence="2" id="KW-1185">Reference proteome</keyword>
<reference evidence="2" key="1">
    <citation type="submission" date="2016-10" db="EMBL/GenBank/DDBJ databases">
        <authorList>
            <person name="Varghese N."/>
            <person name="Submissions S."/>
        </authorList>
    </citation>
    <scope>NUCLEOTIDE SEQUENCE [LARGE SCALE GENOMIC DNA]</scope>
    <source>
        <strain evidence="2">GAS369</strain>
    </source>
</reference>
<proteinExistence type="predicted"/>
<protein>
    <submittedName>
        <fullName evidence="1">Uncharacterized protein</fullName>
    </submittedName>
</protein>
<name>A0A1H2ANU3_9BRAD</name>
<dbReference type="AlphaFoldDB" id="A0A1H2ANU3"/>
<dbReference type="EMBL" id="LT629750">
    <property type="protein sequence ID" value="SDT47442.1"/>
    <property type="molecule type" value="Genomic_DNA"/>
</dbReference>
<gene>
    <name evidence="1" type="ORF">SAMN05444158_6316</name>
</gene>
<evidence type="ECO:0000313" key="2">
    <source>
        <dbReference type="Proteomes" id="UP000243904"/>
    </source>
</evidence>
<sequence>MPLAGKGMLLTSMDIDAADEAEFNRWYDREHLEERVAIDGFLEARRYVAHEGKPKYLSLYSTASFEVLDSPAYRTALANQTAWSKANIARFKNMIRAVARITISRGQGRGAALGIIRLRPVGGSEEKLRAALREQLDPAKLDGIISMHLIESDPDLSKPLTEDASRPNPGASDWFVLIDATDVSAVPAATARFNNNVALKSLVISSGVYRLMWDVAKSDIPTA</sequence>